<evidence type="ECO:0000313" key="3">
    <source>
        <dbReference type="Proteomes" id="UP000792457"/>
    </source>
</evidence>
<sequence length="91" mass="10101">MKQLVLQQLLLLPHQEEEVEVGPEKKAPEAEVEVEVDPEVEVEVAVGVGEDPPGKVHEQGEVLVHEGAGSLMTRMYTKPGRKSDERKYSLD</sequence>
<dbReference type="AlphaFoldDB" id="A0A8K0JZ83"/>
<organism evidence="2 3">
    <name type="scientific">Ladona fulva</name>
    <name type="common">Scarce chaser dragonfly</name>
    <name type="synonym">Libellula fulva</name>
    <dbReference type="NCBI Taxonomy" id="123851"/>
    <lineage>
        <taxon>Eukaryota</taxon>
        <taxon>Metazoa</taxon>
        <taxon>Ecdysozoa</taxon>
        <taxon>Arthropoda</taxon>
        <taxon>Hexapoda</taxon>
        <taxon>Insecta</taxon>
        <taxon>Pterygota</taxon>
        <taxon>Palaeoptera</taxon>
        <taxon>Odonata</taxon>
        <taxon>Epiprocta</taxon>
        <taxon>Anisoptera</taxon>
        <taxon>Libelluloidea</taxon>
        <taxon>Libellulidae</taxon>
        <taxon>Ladona</taxon>
    </lineage>
</organism>
<feature type="region of interest" description="Disordered" evidence="1">
    <location>
        <begin position="16"/>
        <end position="36"/>
    </location>
</feature>
<keyword evidence="3" id="KW-1185">Reference proteome</keyword>
<gene>
    <name evidence="2" type="ORF">J437_LFUL005109</name>
</gene>
<reference evidence="2" key="2">
    <citation type="submission" date="2017-10" db="EMBL/GenBank/DDBJ databases">
        <title>Ladona fulva Genome sequencing and assembly.</title>
        <authorList>
            <person name="Murali S."/>
            <person name="Richards S."/>
            <person name="Bandaranaike D."/>
            <person name="Bellair M."/>
            <person name="Blankenburg K."/>
            <person name="Chao H."/>
            <person name="Dinh H."/>
            <person name="Doddapaneni H."/>
            <person name="Dugan-Rocha S."/>
            <person name="Elkadiri S."/>
            <person name="Gnanaolivu R."/>
            <person name="Hernandez B."/>
            <person name="Skinner E."/>
            <person name="Javaid M."/>
            <person name="Lee S."/>
            <person name="Li M."/>
            <person name="Ming W."/>
            <person name="Munidasa M."/>
            <person name="Muniz J."/>
            <person name="Nguyen L."/>
            <person name="Hughes D."/>
            <person name="Osuji N."/>
            <person name="Pu L.-L."/>
            <person name="Puazo M."/>
            <person name="Qu C."/>
            <person name="Quiroz J."/>
            <person name="Raj R."/>
            <person name="Weissenberger G."/>
            <person name="Xin Y."/>
            <person name="Zou X."/>
            <person name="Han Y."/>
            <person name="Worley K."/>
            <person name="Muzny D."/>
            <person name="Gibbs R."/>
        </authorList>
    </citation>
    <scope>NUCLEOTIDE SEQUENCE</scope>
    <source>
        <strain evidence="2">Sampled in the wild</strain>
    </source>
</reference>
<accession>A0A8K0JZ83</accession>
<dbReference type="EMBL" id="KZ308206">
    <property type="protein sequence ID" value="KAG8224667.1"/>
    <property type="molecule type" value="Genomic_DNA"/>
</dbReference>
<name>A0A8K0JZ83_LADFU</name>
<evidence type="ECO:0000313" key="2">
    <source>
        <dbReference type="EMBL" id="KAG8224667.1"/>
    </source>
</evidence>
<dbReference type="Proteomes" id="UP000792457">
    <property type="component" value="Unassembled WGS sequence"/>
</dbReference>
<evidence type="ECO:0000256" key="1">
    <source>
        <dbReference type="SAM" id="MobiDB-lite"/>
    </source>
</evidence>
<comment type="caution">
    <text evidence="2">The sequence shown here is derived from an EMBL/GenBank/DDBJ whole genome shotgun (WGS) entry which is preliminary data.</text>
</comment>
<reference evidence="2" key="1">
    <citation type="submission" date="2013-04" db="EMBL/GenBank/DDBJ databases">
        <authorList>
            <person name="Qu J."/>
            <person name="Murali S.C."/>
            <person name="Bandaranaike D."/>
            <person name="Bellair M."/>
            <person name="Blankenburg K."/>
            <person name="Chao H."/>
            <person name="Dinh H."/>
            <person name="Doddapaneni H."/>
            <person name="Downs B."/>
            <person name="Dugan-Rocha S."/>
            <person name="Elkadiri S."/>
            <person name="Gnanaolivu R.D."/>
            <person name="Hernandez B."/>
            <person name="Javaid M."/>
            <person name="Jayaseelan J.C."/>
            <person name="Lee S."/>
            <person name="Li M."/>
            <person name="Ming W."/>
            <person name="Munidasa M."/>
            <person name="Muniz J."/>
            <person name="Nguyen L."/>
            <person name="Ongeri F."/>
            <person name="Osuji N."/>
            <person name="Pu L.-L."/>
            <person name="Puazo M."/>
            <person name="Qu C."/>
            <person name="Quiroz J."/>
            <person name="Raj R."/>
            <person name="Weissenberger G."/>
            <person name="Xin Y."/>
            <person name="Zou X."/>
            <person name="Han Y."/>
            <person name="Richards S."/>
            <person name="Worley K."/>
            <person name="Muzny D."/>
            <person name="Gibbs R."/>
        </authorList>
    </citation>
    <scope>NUCLEOTIDE SEQUENCE</scope>
    <source>
        <strain evidence="2">Sampled in the wild</strain>
    </source>
</reference>
<protein>
    <submittedName>
        <fullName evidence="2">Uncharacterized protein</fullName>
    </submittedName>
</protein>
<proteinExistence type="predicted"/>